<proteinExistence type="predicted"/>
<protein>
    <submittedName>
        <fullName evidence="1">MoaD/ThiS family protein</fullName>
    </submittedName>
</protein>
<keyword evidence="2" id="KW-1185">Reference proteome</keyword>
<dbReference type="Pfam" id="PF02597">
    <property type="entry name" value="ThiS"/>
    <property type="match status" value="1"/>
</dbReference>
<dbReference type="KEGG" id="alj:G8D99_08300"/>
<gene>
    <name evidence="1" type="ORF">G8D99_08300</name>
</gene>
<dbReference type="InterPro" id="IPR012675">
    <property type="entry name" value="Beta-grasp_dom_sf"/>
</dbReference>
<accession>A0A6G8S4J4</accession>
<dbReference type="InterPro" id="IPR016155">
    <property type="entry name" value="Mopterin_synth/thiamin_S_b"/>
</dbReference>
<dbReference type="SUPFAM" id="SSF54285">
    <property type="entry name" value="MoaD/ThiS"/>
    <property type="match status" value="1"/>
</dbReference>
<name>A0A6G8S4J4_9GAMM</name>
<organism evidence="1 2">
    <name type="scientific">Acinetobacter lanii</name>
    <dbReference type="NCBI Taxonomy" id="2715163"/>
    <lineage>
        <taxon>Bacteria</taxon>
        <taxon>Pseudomonadati</taxon>
        <taxon>Pseudomonadota</taxon>
        <taxon>Gammaproteobacteria</taxon>
        <taxon>Moraxellales</taxon>
        <taxon>Moraxellaceae</taxon>
        <taxon>Acinetobacter</taxon>
    </lineage>
</organism>
<dbReference type="CDD" id="cd17040">
    <property type="entry name" value="Ubl_MoaD_like"/>
    <property type="match status" value="1"/>
</dbReference>
<reference evidence="1 2" key="1">
    <citation type="submission" date="2020-03" db="EMBL/GenBank/DDBJ databases">
        <authorList>
            <person name="Zhu W."/>
        </authorList>
    </citation>
    <scope>NUCLEOTIDE SEQUENCE [LARGE SCALE GENOMIC DNA]</scope>
    <source>
        <strain evidence="1 2">185</strain>
    </source>
</reference>
<dbReference type="AlphaFoldDB" id="A0A6G8S4J4"/>
<evidence type="ECO:0000313" key="1">
    <source>
        <dbReference type="EMBL" id="QIO09010.1"/>
    </source>
</evidence>
<dbReference type="InterPro" id="IPR003749">
    <property type="entry name" value="ThiS/MoaD-like"/>
</dbReference>
<evidence type="ECO:0000313" key="2">
    <source>
        <dbReference type="Proteomes" id="UP000501939"/>
    </source>
</evidence>
<dbReference type="Proteomes" id="UP000501939">
    <property type="component" value="Chromosome"/>
</dbReference>
<dbReference type="Gene3D" id="3.10.20.30">
    <property type="match status" value="1"/>
</dbReference>
<dbReference type="RefSeq" id="WP_166324353.1">
    <property type="nucleotide sequence ID" value="NZ_CP049916.1"/>
</dbReference>
<dbReference type="EMBL" id="CP049916">
    <property type="protein sequence ID" value="QIO09010.1"/>
    <property type="molecule type" value="Genomic_DNA"/>
</dbReference>
<sequence length="95" mass="10581">MNLYNNDQDHDQRATIHIHIEAYGAIERQLPQDVSVECDVDTPISSVLNQIVEQYPQVQSAIERCACAIGEDIVSRQQHLKQNTQLVLLSPVAGG</sequence>